<evidence type="ECO:0000256" key="2">
    <source>
        <dbReference type="ARBA" id="ARBA00022723"/>
    </source>
</evidence>
<evidence type="ECO:0000256" key="6">
    <source>
        <dbReference type="ARBA" id="ARBA00023295"/>
    </source>
</evidence>
<dbReference type="GO" id="GO:0030246">
    <property type="term" value="F:carbohydrate binding"/>
    <property type="evidence" value="ECO:0007669"/>
    <property type="project" value="InterPro"/>
</dbReference>
<name>A0A3S0ZEA7_ELYCH</name>
<dbReference type="SUPFAM" id="SSF74650">
    <property type="entry name" value="Galactose mutarotase-like"/>
    <property type="match status" value="1"/>
</dbReference>
<evidence type="ECO:0000259" key="8">
    <source>
        <dbReference type="SMART" id="SM00872"/>
    </source>
</evidence>
<dbReference type="InterPro" id="IPR000602">
    <property type="entry name" value="Glyco_hydro_38_N"/>
</dbReference>
<dbReference type="Pfam" id="PF07748">
    <property type="entry name" value="Glyco_hydro_38C"/>
    <property type="match status" value="1"/>
</dbReference>
<evidence type="ECO:0000256" key="3">
    <source>
        <dbReference type="ARBA" id="ARBA00022801"/>
    </source>
</evidence>
<keyword evidence="5" id="KW-1015">Disulfide bond</keyword>
<dbReference type="InterPro" id="IPR011682">
    <property type="entry name" value="Glyco_hydro_38_C"/>
</dbReference>
<keyword evidence="10" id="KW-1185">Reference proteome</keyword>
<comment type="caution">
    <text evidence="9">The sequence shown here is derived from an EMBL/GenBank/DDBJ whole genome shotgun (WGS) entry which is preliminary data.</text>
</comment>
<organism evidence="9 10">
    <name type="scientific">Elysia chlorotica</name>
    <name type="common">Eastern emerald elysia</name>
    <name type="synonym">Sea slug</name>
    <dbReference type="NCBI Taxonomy" id="188477"/>
    <lineage>
        <taxon>Eukaryota</taxon>
        <taxon>Metazoa</taxon>
        <taxon>Spiralia</taxon>
        <taxon>Lophotrochozoa</taxon>
        <taxon>Mollusca</taxon>
        <taxon>Gastropoda</taxon>
        <taxon>Heterobranchia</taxon>
        <taxon>Euthyneura</taxon>
        <taxon>Panpulmonata</taxon>
        <taxon>Sacoglossa</taxon>
        <taxon>Placobranchoidea</taxon>
        <taxon>Plakobranchidae</taxon>
        <taxon>Elysia</taxon>
    </lineage>
</organism>
<dbReference type="FunFam" id="1.20.1270.50:FF:000002">
    <property type="entry name" value="Alpha-mannosidase"/>
    <property type="match status" value="1"/>
</dbReference>
<dbReference type="GO" id="GO:0046872">
    <property type="term" value="F:metal ion binding"/>
    <property type="evidence" value="ECO:0007669"/>
    <property type="project" value="UniProtKB-KW"/>
</dbReference>
<dbReference type="PANTHER" id="PTHR11607">
    <property type="entry name" value="ALPHA-MANNOSIDASE"/>
    <property type="match status" value="1"/>
</dbReference>
<dbReference type="Gene3D" id="1.20.1270.50">
    <property type="entry name" value="Glycoside hydrolase family 38, central domain"/>
    <property type="match status" value="2"/>
</dbReference>
<dbReference type="InterPro" id="IPR027291">
    <property type="entry name" value="Glyco_hydro_38_N_sf"/>
</dbReference>
<comment type="similarity">
    <text evidence="1 7">Belongs to the glycosyl hydrolase 38 family.</text>
</comment>
<dbReference type="InterPro" id="IPR015341">
    <property type="entry name" value="Glyco_hydro_38_cen"/>
</dbReference>
<protein>
    <recommendedName>
        <fullName evidence="7">Alpha-mannosidase</fullName>
        <ecNumber evidence="7">3.2.1.-</ecNumber>
    </recommendedName>
</protein>
<dbReference type="EMBL" id="RQTK01000621">
    <property type="protein sequence ID" value="RUS76959.1"/>
    <property type="molecule type" value="Genomic_DNA"/>
</dbReference>
<dbReference type="FunFam" id="1.20.1270.50:FF:000003">
    <property type="entry name" value="Alpha-mannosidase"/>
    <property type="match status" value="1"/>
</dbReference>
<comment type="cofactor">
    <cofactor evidence="7">
        <name>Zn(2+)</name>
        <dbReference type="ChEBI" id="CHEBI:29105"/>
    </cofactor>
    <text evidence="7">Binds 1 zinc ion per subunit.</text>
</comment>
<accession>A0A3S0ZEA7</accession>
<evidence type="ECO:0000256" key="7">
    <source>
        <dbReference type="RuleBase" id="RU361199"/>
    </source>
</evidence>
<feature type="domain" description="Glycoside hydrolase family 38 central" evidence="8">
    <location>
        <begin position="236"/>
        <end position="313"/>
    </location>
</feature>
<dbReference type="InterPro" id="IPR013780">
    <property type="entry name" value="Glyco_hydro_b"/>
</dbReference>
<dbReference type="AlphaFoldDB" id="A0A3S0ZEA7"/>
<dbReference type="Pfam" id="PF09261">
    <property type="entry name" value="Alpha-mann_mid"/>
    <property type="match status" value="1"/>
</dbReference>
<dbReference type="InterPro" id="IPR037094">
    <property type="entry name" value="Glyco_hydro_38_cen_sf"/>
</dbReference>
<evidence type="ECO:0000313" key="9">
    <source>
        <dbReference type="EMBL" id="RUS76959.1"/>
    </source>
</evidence>
<dbReference type="EC" id="3.2.1.-" evidence="7"/>
<gene>
    <name evidence="9" type="ORF">EGW08_015279</name>
</gene>
<dbReference type="Gene3D" id="2.60.40.1180">
    <property type="entry name" value="Golgi alpha-mannosidase II"/>
    <property type="match status" value="1"/>
</dbReference>
<evidence type="ECO:0000256" key="1">
    <source>
        <dbReference type="ARBA" id="ARBA00009792"/>
    </source>
</evidence>
<dbReference type="STRING" id="188477.A0A3S0ZEA7"/>
<keyword evidence="6 7" id="KW-0326">Glycosidase</keyword>
<sequence length="880" mass="98564">MNDEAATHYSAIIDQHKLGFEFLRQNFGVCGRTKIGWQIDPFGHSREQASLFAQFGFDGLFFGRLDYQDKSNRQMSRTMEMVWRGSPNNLGSTSDLFTGVLPNGYDYPSGVHFDVWNIYQKNNGQQFIHDDPTLQDYNVDEIVDKFITEINVYQSWYGTNHVIATMGSDFNYVDAHLNFKEMDKLIHHVNARQEQGSKVNVLYSTPSCYLKSVHGDNRNWTTKSDDFFPYASRSHTYWSGYFTSRPAQKRYTRQLNGFLQSVKQMTSLAQLDNSKGDLDNVQKLAASISLGQHHDAITGTEKQVVAFDYAQRMAKGSALAQDTVNQAYAVLMSKKKVASVPQSFCDYRNVSVCAITQNAKNFEVTMFNPLSWAVNYTARVPVSGDKFTVLADDGHTLVPSDIFSVTSAPAGIRPAGMKPATRELVFTAELPPVGFATYFVREDTLLRWRPNTKVTKDETTIGNKYVEVSFDSDGYVRRLTNLKSNVSVPLSQSLFYYKAFEGYNASPESQSSGAYIFRPEDNTPVKINITKWEGIVKGSVVQEARQRFSDWASQVVRVYRDRPFVEFEWTVGPIPAGIFSGSGKEIISRYNIPGWGNKGVFYTDSNGREILQRKINYRPTWEADIDEPVAGNYFPVDSLISIKSGDSKYQFTVLVDRAEGGSSLNDGDVELMLHRRLLVDDSFGVGQALNEPGLDGKGLVVRGSHYVLLDTVENSARQFRPLAQELFLPAQPSFSVSGLSPKVYTEKINTKYSGLIGHLPEQIHLLTLERFFPDGPVASPAGTIPHLVRFEHIYGVGEDASLSVPVTFDIEHLFEGLFFVDATELALGANAALSDIHRLQWNKRDESQATPSGLSTALDGSKVTLKPMQIVTLQVNFKVL</sequence>
<dbReference type="Gene3D" id="2.70.98.30">
    <property type="entry name" value="Golgi alpha-mannosidase II, domain 4"/>
    <property type="match status" value="1"/>
</dbReference>
<dbReference type="GO" id="GO:0005764">
    <property type="term" value="C:lysosome"/>
    <property type="evidence" value="ECO:0007669"/>
    <property type="project" value="TreeGrafter"/>
</dbReference>
<dbReference type="GO" id="GO:0004559">
    <property type="term" value="F:alpha-mannosidase activity"/>
    <property type="evidence" value="ECO:0007669"/>
    <property type="project" value="InterPro"/>
</dbReference>
<dbReference type="SUPFAM" id="SSF88688">
    <property type="entry name" value="Families 57/38 glycoside transferase middle domain"/>
    <property type="match status" value="1"/>
</dbReference>
<dbReference type="GO" id="GO:0006013">
    <property type="term" value="P:mannose metabolic process"/>
    <property type="evidence" value="ECO:0007669"/>
    <property type="project" value="InterPro"/>
</dbReference>
<keyword evidence="2 7" id="KW-0479">Metal-binding</keyword>
<evidence type="ECO:0000256" key="4">
    <source>
        <dbReference type="ARBA" id="ARBA00022833"/>
    </source>
</evidence>
<dbReference type="SMART" id="SM00872">
    <property type="entry name" value="Alpha-mann_mid"/>
    <property type="match status" value="1"/>
</dbReference>
<dbReference type="Pfam" id="PF01074">
    <property type="entry name" value="Glyco_hydro_38N"/>
    <property type="match status" value="1"/>
</dbReference>
<dbReference type="Gene3D" id="3.20.110.10">
    <property type="entry name" value="Glycoside hydrolase 38, N terminal domain"/>
    <property type="match status" value="1"/>
</dbReference>
<dbReference type="SUPFAM" id="SSF88713">
    <property type="entry name" value="Glycoside hydrolase/deacetylase"/>
    <property type="match status" value="1"/>
</dbReference>
<dbReference type="FunFam" id="2.70.98.30:FF:000003">
    <property type="entry name" value="Alpha-mannosidase"/>
    <property type="match status" value="1"/>
</dbReference>
<dbReference type="InterPro" id="IPR011013">
    <property type="entry name" value="Gal_mutarotase_sf_dom"/>
</dbReference>
<evidence type="ECO:0000256" key="5">
    <source>
        <dbReference type="ARBA" id="ARBA00023157"/>
    </source>
</evidence>
<dbReference type="OrthoDB" id="2016903at2759"/>
<dbReference type="Gene3D" id="2.60.40.1360">
    <property type="match status" value="1"/>
</dbReference>
<dbReference type="InterPro" id="IPR011330">
    <property type="entry name" value="Glyco_hydro/deAcase_b/a-brl"/>
</dbReference>
<keyword evidence="4 7" id="KW-0862">Zinc</keyword>
<dbReference type="InterPro" id="IPR050843">
    <property type="entry name" value="Glycosyl_Hydrlase_38"/>
</dbReference>
<keyword evidence="3 7" id="KW-0378">Hydrolase</keyword>
<dbReference type="Proteomes" id="UP000271974">
    <property type="component" value="Unassembled WGS sequence"/>
</dbReference>
<reference evidence="9 10" key="1">
    <citation type="submission" date="2019-01" db="EMBL/GenBank/DDBJ databases">
        <title>A draft genome assembly of the solar-powered sea slug Elysia chlorotica.</title>
        <authorList>
            <person name="Cai H."/>
            <person name="Li Q."/>
            <person name="Fang X."/>
            <person name="Li J."/>
            <person name="Curtis N.E."/>
            <person name="Altenburger A."/>
            <person name="Shibata T."/>
            <person name="Feng M."/>
            <person name="Maeda T."/>
            <person name="Schwartz J.A."/>
            <person name="Shigenobu S."/>
            <person name="Lundholm N."/>
            <person name="Nishiyama T."/>
            <person name="Yang H."/>
            <person name="Hasebe M."/>
            <person name="Li S."/>
            <person name="Pierce S.K."/>
            <person name="Wang J."/>
        </authorList>
    </citation>
    <scope>NUCLEOTIDE SEQUENCE [LARGE SCALE GENOMIC DNA]</scope>
    <source>
        <strain evidence="9">EC2010</strain>
        <tissue evidence="9">Whole organism of an adult</tissue>
    </source>
</reference>
<evidence type="ECO:0000313" key="10">
    <source>
        <dbReference type="Proteomes" id="UP000271974"/>
    </source>
</evidence>
<proteinExistence type="inferred from homology"/>
<dbReference type="InterPro" id="IPR028995">
    <property type="entry name" value="Glyco_hydro_57/38_cen_sf"/>
</dbReference>
<dbReference type="PANTHER" id="PTHR11607:SF3">
    <property type="entry name" value="LYSOSOMAL ALPHA-MANNOSIDASE"/>
    <property type="match status" value="1"/>
</dbReference>